<organism evidence="1 2">
    <name type="scientific">Liquorilactobacillus vini DSM 20605</name>
    <dbReference type="NCBI Taxonomy" id="1133569"/>
    <lineage>
        <taxon>Bacteria</taxon>
        <taxon>Bacillati</taxon>
        <taxon>Bacillota</taxon>
        <taxon>Bacilli</taxon>
        <taxon>Lactobacillales</taxon>
        <taxon>Lactobacillaceae</taxon>
        <taxon>Liquorilactobacillus</taxon>
    </lineage>
</organism>
<dbReference type="EMBL" id="AYYX01000048">
    <property type="protein sequence ID" value="KRM86408.1"/>
    <property type="molecule type" value="Genomic_DNA"/>
</dbReference>
<dbReference type="RefSeq" id="WP_034992541.1">
    <property type="nucleotide sequence ID" value="NZ_AYYX01000048.1"/>
</dbReference>
<dbReference type="AlphaFoldDB" id="A0A0R2C470"/>
<protein>
    <submittedName>
        <fullName evidence="1">Uncharacterized protein</fullName>
    </submittedName>
</protein>
<evidence type="ECO:0000313" key="1">
    <source>
        <dbReference type="EMBL" id="KRM86408.1"/>
    </source>
</evidence>
<gene>
    <name evidence="1" type="ORF">FD21_GL001530</name>
</gene>
<proteinExistence type="predicted"/>
<name>A0A0R2C470_9LACO</name>
<sequence>MAEFSAVTQRHILEKNDFLTADFLGSYLGKTLLRNGIAEETIRTITYFFVEANYNYYLRVPKRWTKASTERVLVDEFPRHVAFSVEEAHYIAPTLINYVIYLDTIGYIRNGAALKNAIEEATPELIENAGNPALYGPGKKFALAAIQAGIDLTDKKAILEYMQKYNEQFQQDFENDPENYDDFGDTSDLDQQVAGMADDDFLFNNFDNEDTMAVADSAPQNKLIDFKEAQKNIKKRRRLLKKRGKKKR</sequence>
<dbReference type="Proteomes" id="UP000051576">
    <property type="component" value="Unassembled WGS sequence"/>
</dbReference>
<evidence type="ECO:0000313" key="2">
    <source>
        <dbReference type="Proteomes" id="UP000051576"/>
    </source>
</evidence>
<dbReference type="PATRIC" id="fig|1133569.4.peg.1675"/>
<accession>A0A0R2C470</accession>
<comment type="caution">
    <text evidence="1">The sequence shown here is derived from an EMBL/GenBank/DDBJ whole genome shotgun (WGS) entry which is preliminary data.</text>
</comment>
<reference evidence="1 2" key="1">
    <citation type="journal article" date="2015" name="Genome Announc.">
        <title>Expanding the biotechnology potential of lactobacilli through comparative genomics of 213 strains and associated genera.</title>
        <authorList>
            <person name="Sun Z."/>
            <person name="Harris H.M."/>
            <person name="McCann A."/>
            <person name="Guo C."/>
            <person name="Argimon S."/>
            <person name="Zhang W."/>
            <person name="Yang X."/>
            <person name="Jeffery I.B."/>
            <person name="Cooney J.C."/>
            <person name="Kagawa T.F."/>
            <person name="Liu W."/>
            <person name="Song Y."/>
            <person name="Salvetti E."/>
            <person name="Wrobel A."/>
            <person name="Rasinkangas P."/>
            <person name="Parkhill J."/>
            <person name="Rea M.C."/>
            <person name="O'Sullivan O."/>
            <person name="Ritari J."/>
            <person name="Douillard F.P."/>
            <person name="Paul Ross R."/>
            <person name="Yang R."/>
            <person name="Briner A.E."/>
            <person name="Felis G.E."/>
            <person name="de Vos W.M."/>
            <person name="Barrangou R."/>
            <person name="Klaenhammer T.R."/>
            <person name="Caufield P.W."/>
            <person name="Cui Y."/>
            <person name="Zhang H."/>
            <person name="O'Toole P.W."/>
        </authorList>
    </citation>
    <scope>NUCLEOTIDE SEQUENCE [LARGE SCALE GENOMIC DNA]</scope>
    <source>
        <strain evidence="1 2">DSM 20605</strain>
    </source>
</reference>
<keyword evidence="2" id="KW-1185">Reference proteome</keyword>